<dbReference type="Proteomes" id="UP001497516">
    <property type="component" value="Chromosome 8"/>
</dbReference>
<accession>A0AAV2GE82</accession>
<sequence>MKKGIANSYAACWGLFKDTHHSESPNRDCTTVERTVNGLLRAENKANGTGTKRAKKQKCEIHPRVERQPHKSRTENRNHLQNQTPTENPNTNPIPEPKEAAPTTLPTTNKKRNRRNPA</sequence>
<gene>
    <name evidence="2" type="ORF">LTRI10_LOCUS48059</name>
</gene>
<proteinExistence type="predicted"/>
<reference evidence="2 3" key="1">
    <citation type="submission" date="2024-04" db="EMBL/GenBank/DDBJ databases">
        <authorList>
            <person name="Fracassetti M."/>
        </authorList>
    </citation>
    <scope>NUCLEOTIDE SEQUENCE [LARGE SCALE GENOMIC DNA]</scope>
</reference>
<feature type="compositionally biased region" description="Basic and acidic residues" evidence="1">
    <location>
        <begin position="57"/>
        <end position="78"/>
    </location>
</feature>
<keyword evidence="3" id="KW-1185">Reference proteome</keyword>
<feature type="compositionally biased region" description="Low complexity" evidence="1">
    <location>
        <begin position="84"/>
        <end position="93"/>
    </location>
</feature>
<dbReference type="AlphaFoldDB" id="A0AAV2GE82"/>
<protein>
    <submittedName>
        <fullName evidence="2">Uncharacterized protein</fullName>
    </submittedName>
</protein>
<evidence type="ECO:0000256" key="1">
    <source>
        <dbReference type="SAM" id="MobiDB-lite"/>
    </source>
</evidence>
<feature type="compositionally biased region" description="Basic residues" evidence="1">
    <location>
        <begin position="109"/>
        <end position="118"/>
    </location>
</feature>
<organism evidence="2 3">
    <name type="scientific">Linum trigynum</name>
    <dbReference type="NCBI Taxonomy" id="586398"/>
    <lineage>
        <taxon>Eukaryota</taxon>
        <taxon>Viridiplantae</taxon>
        <taxon>Streptophyta</taxon>
        <taxon>Embryophyta</taxon>
        <taxon>Tracheophyta</taxon>
        <taxon>Spermatophyta</taxon>
        <taxon>Magnoliopsida</taxon>
        <taxon>eudicotyledons</taxon>
        <taxon>Gunneridae</taxon>
        <taxon>Pentapetalae</taxon>
        <taxon>rosids</taxon>
        <taxon>fabids</taxon>
        <taxon>Malpighiales</taxon>
        <taxon>Linaceae</taxon>
        <taxon>Linum</taxon>
    </lineage>
</organism>
<feature type="region of interest" description="Disordered" evidence="1">
    <location>
        <begin position="40"/>
        <end position="118"/>
    </location>
</feature>
<name>A0AAV2GE82_9ROSI</name>
<dbReference type="EMBL" id="OZ034821">
    <property type="protein sequence ID" value="CAL1408472.1"/>
    <property type="molecule type" value="Genomic_DNA"/>
</dbReference>
<evidence type="ECO:0000313" key="3">
    <source>
        <dbReference type="Proteomes" id="UP001497516"/>
    </source>
</evidence>
<evidence type="ECO:0000313" key="2">
    <source>
        <dbReference type="EMBL" id="CAL1408472.1"/>
    </source>
</evidence>